<dbReference type="Gene3D" id="3.40.50.150">
    <property type="entry name" value="Vaccinia Virus protein VP39"/>
    <property type="match status" value="1"/>
</dbReference>
<dbReference type="InterPro" id="IPR018314">
    <property type="entry name" value="RsmB/NOL1/NOP2-like_CS"/>
</dbReference>
<keyword evidence="9" id="KW-1185">Reference proteome</keyword>
<dbReference type="Pfam" id="PF01189">
    <property type="entry name" value="Methyltr_RsmB-F"/>
    <property type="match status" value="1"/>
</dbReference>
<protein>
    <submittedName>
        <fullName evidence="8">RsmB/NOP family class I SAM-dependent RNA methyltransferase</fullName>
    </submittedName>
</protein>
<feature type="domain" description="SAM-dependent MTase RsmB/NOP-type" evidence="7">
    <location>
        <begin position="61"/>
        <end position="333"/>
    </location>
</feature>
<dbReference type="InterPro" id="IPR029063">
    <property type="entry name" value="SAM-dependent_MTases_sf"/>
</dbReference>
<feature type="active site" description="Nucleophile" evidence="6">
    <location>
        <position position="270"/>
    </location>
</feature>
<keyword evidence="5 6" id="KW-0694">RNA-binding</keyword>
<dbReference type="EMBL" id="JAETWB010000003">
    <property type="protein sequence ID" value="MBL6078310.1"/>
    <property type="molecule type" value="Genomic_DNA"/>
</dbReference>
<feature type="binding site" evidence="6">
    <location>
        <position position="174"/>
    </location>
    <ligand>
        <name>S-adenosyl-L-methionine</name>
        <dbReference type="ChEBI" id="CHEBI:59789"/>
    </ligand>
</feature>
<feature type="binding site" evidence="6">
    <location>
        <position position="217"/>
    </location>
    <ligand>
        <name>S-adenosyl-L-methionine</name>
        <dbReference type="ChEBI" id="CHEBI:59789"/>
    </ligand>
</feature>
<dbReference type="PRINTS" id="PR02008">
    <property type="entry name" value="RCMTFAMILY"/>
</dbReference>
<keyword evidence="3 6" id="KW-0808">Transferase</keyword>
<evidence type="ECO:0000313" key="9">
    <source>
        <dbReference type="Proteomes" id="UP000660885"/>
    </source>
</evidence>
<feature type="binding site" evidence="6">
    <location>
        <begin position="153"/>
        <end position="159"/>
    </location>
    <ligand>
        <name>S-adenosyl-L-methionine</name>
        <dbReference type="ChEBI" id="CHEBI:59789"/>
    </ligand>
</feature>
<dbReference type="InterPro" id="IPR049560">
    <property type="entry name" value="MeTrfase_RsmB-F_NOP2_cat"/>
</dbReference>
<evidence type="ECO:0000256" key="1">
    <source>
        <dbReference type="ARBA" id="ARBA00007494"/>
    </source>
</evidence>
<evidence type="ECO:0000256" key="3">
    <source>
        <dbReference type="ARBA" id="ARBA00022679"/>
    </source>
</evidence>
<evidence type="ECO:0000256" key="6">
    <source>
        <dbReference type="PROSITE-ProRule" id="PRU01023"/>
    </source>
</evidence>
<comment type="caution">
    <text evidence="8">The sequence shown here is derived from an EMBL/GenBank/DDBJ whole genome shotgun (WGS) entry which is preliminary data.</text>
</comment>
<dbReference type="Proteomes" id="UP000660885">
    <property type="component" value="Unassembled WGS sequence"/>
</dbReference>
<feature type="binding site" evidence="6">
    <location>
        <position position="200"/>
    </location>
    <ligand>
        <name>S-adenosyl-L-methionine</name>
        <dbReference type="ChEBI" id="CHEBI:59789"/>
    </ligand>
</feature>
<keyword evidence="4 6" id="KW-0949">S-adenosyl-L-methionine</keyword>
<dbReference type="PANTHER" id="PTHR22807">
    <property type="entry name" value="NOP2 YEAST -RELATED NOL1/NOP2/FMU SUN DOMAIN-CONTAINING"/>
    <property type="match status" value="1"/>
</dbReference>
<evidence type="ECO:0000256" key="2">
    <source>
        <dbReference type="ARBA" id="ARBA00022603"/>
    </source>
</evidence>
<dbReference type="InterPro" id="IPR001678">
    <property type="entry name" value="MeTrfase_RsmB-F_NOP2_dom"/>
</dbReference>
<dbReference type="GO" id="GO:0032259">
    <property type="term" value="P:methylation"/>
    <property type="evidence" value="ECO:0007669"/>
    <property type="project" value="UniProtKB-KW"/>
</dbReference>
<proteinExistence type="inferred from homology"/>
<dbReference type="InterPro" id="IPR023267">
    <property type="entry name" value="RCMT"/>
</dbReference>
<dbReference type="PROSITE" id="PS01153">
    <property type="entry name" value="NOL1_NOP2_SUN"/>
    <property type="match status" value="1"/>
</dbReference>
<comment type="similarity">
    <text evidence="1 6">Belongs to the class I-like SAM-binding methyltransferase superfamily. RsmB/NOP family.</text>
</comment>
<reference evidence="8 9" key="1">
    <citation type="submission" date="2021-01" db="EMBL/GenBank/DDBJ databases">
        <title>Belnapia mucosa sp. nov. and Belnapia arida sp. nov., isolated from the Tabernas Desert (Almeria, Spain).</title>
        <authorList>
            <person name="Molina-Menor E."/>
            <person name="Vidal-Verdu A."/>
            <person name="Calonge A."/>
            <person name="Satari L."/>
            <person name="Pereto J."/>
            <person name="Porcar M."/>
        </authorList>
    </citation>
    <scope>NUCLEOTIDE SEQUENCE [LARGE SCALE GENOMIC DNA]</scope>
    <source>
        <strain evidence="8 9">T18</strain>
    </source>
</reference>
<name>A0ABS1U2A9_9PROT</name>
<organism evidence="8 9">
    <name type="scientific">Belnapia arida</name>
    <dbReference type="NCBI Taxonomy" id="2804533"/>
    <lineage>
        <taxon>Bacteria</taxon>
        <taxon>Pseudomonadati</taxon>
        <taxon>Pseudomonadota</taxon>
        <taxon>Alphaproteobacteria</taxon>
        <taxon>Acetobacterales</taxon>
        <taxon>Roseomonadaceae</taxon>
        <taxon>Belnapia</taxon>
    </lineage>
</organism>
<evidence type="ECO:0000256" key="4">
    <source>
        <dbReference type="ARBA" id="ARBA00022691"/>
    </source>
</evidence>
<dbReference type="PANTHER" id="PTHR22807:SF61">
    <property type="entry name" value="NOL1_NOP2_SUN FAMILY PROTEIN _ ANTITERMINATION NUSB DOMAIN-CONTAINING PROTEIN"/>
    <property type="match status" value="1"/>
</dbReference>
<gene>
    <name evidence="8" type="ORF">JMJ56_09860</name>
</gene>
<sequence length="333" mass="34937">MGAAELLLLGTPAHAAVASCVTLVPKPFTGLANAVLRRVAEAGAAALEGLDAERLDTPPWLWSAWHAAYGPGVRAIAAAHREEAPLDLSLAPGTAAPEGGEQLPTGSWRYPPGTRVAEMPGFTEGGFWVQDAAAALPARMLGVRAGERVLDLCAAPGGKTAQLVAAGGQVVAVEREPRRAMRLRENLARLRLEAEVVEADAVQWDAGGAVFDAVLLDAPCTATGTIRRHPDVPYLKRARDVPAMAEVQRALLAAAARRVAPGGRLVFATCSLQPEEGEGHAAPEGFVADPVRPEEVPGLEAAVTGAGTLRTRPDLWAERGGMDGFFMARWRRG</sequence>
<evidence type="ECO:0000313" key="8">
    <source>
        <dbReference type="EMBL" id="MBL6078310.1"/>
    </source>
</evidence>
<dbReference type="PROSITE" id="PS51686">
    <property type="entry name" value="SAM_MT_RSMB_NOP"/>
    <property type="match status" value="1"/>
</dbReference>
<dbReference type="CDD" id="cd02440">
    <property type="entry name" value="AdoMet_MTases"/>
    <property type="match status" value="1"/>
</dbReference>
<evidence type="ECO:0000256" key="5">
    <source>
        <dbReference type="ARBA" id="ARBA00022884"/>
    </source>
</evidence>
<keyword evidence="2 6" id="KW-0489">Methyltransferase</keyword>
<accession>A0ABS1U2A9</accession>
<dbReference type="GO" id="GO:0008168">
    <property type="term" value="F:methyltransferase activity"/>
    <property type="evidence" value="ECO:0007669"/>
    <property type="project" value="UniProtKB-KW"/>
</dbReference>
<dbReference type="InterPro" id="IPR035926">
    <property type="entry name" value="NusB-like_sf"/>
</dbReference>
<dbReference type="SUPFAM" id="SSF53335">
    <property type="entry name" value="S-adenosyl-L-methionine-dependent methyltransferases"/>
    <property type="match status" value="1"/>
</dbReference>
<dbReference type="SUPFAM" id="SSF48013">
    <property type="entry name" value="NusB-like"/>
    <property type="match status" value="1"/>
</dbReference>
<evidence type="ECO:0000259" key="7">
    <source>
        <dbReference type="PROSITE" id="PS51686"/>
    </source>
</evidence>